<organism evidence="3 4">
    <name type="scientific">Karstenula rhodostoma CBS 690.94</name>
    <dbReference type="NCBI Taxonomy" id="1392251"/>
    <lineage>
        <taxon>Eukaryota</taxon>
        <taxon>Fungi</taxon>
        <taxon>Dikarya</taxon>
        <taxon>Ascomycota</taxon>
        <taxon>Pezizomycotina</taxon>
        <taxon>Dothideomycetes</taxon>
        <taxon>Pleosporomycetidae</taxon>
        <taxon>Pleosporales</taxon>
        <taxon>Massarineae</taxon>
        <taxon>Didymosphaeriaceae</taxon>
        <taxon>Karstenula</taxon>
    </lineage>
</organism>
<evidence type="ECO:0000259" key="2">
    <source>
        <dbReference type="Pfam" id="PF07110"/>
    </source>
</evidence>
<comment type="similarity">
    <text evidence="1">Belongs to the tpcK family.</text>
</comment>
<comment type="caution">
    <text evidence="3">The sequence shown here is derived from an EMBL/GenBank/DDBJ whole genome shotgun (WGS) entry which is preliminary data.</text>
</comment>
<name>A0A9P4UAZ4_9PLEO</name>
<dbReference type="GO" id="GO:0016491">
    <property type="term" value="F:oxidoreductase activity"/>
    <property type="evidence" value="ECO:0007669"/>
    <property type="project" value="InterPro"/>
</dbReference>
<keyword evidence="4" id="KW-1185">Reference proteome</keyword>
<dbReference type="Gene3D" id="3.30.70.100">
    <property type="match status" value="1"/>
</dbReference>
<dbReference type="SUPFAM" id="SSF54909">
    <property type="entry name" value="Dimeric alpha+beta barrel"/>
    <property type="match status" value="1"/>
</dbReference>
<reference evidence="3" key="1">
    <citation type="journal article" date="2020" name="Stud. Mycol.">
        <title>101 Dothideomycetes genomes: a test case for predicting lifestyles and emergence of pathogens.</title>
        <authorList>
            <person name="Haridas S."/>
            <person name="Albert R."/>
            <person name="Binder M."/>
            <person name="Bloem J."/>
            <person name="Labutti K."/>
            <person name="Salamov A."/>
            <person name="Andreopoulos B."/>
            <person name="Baker S."/>
            <person name="Barry K."/>
            <person name="Bills G."/>
            <person name="Bluhm B."/>
            <person name="Cannon C."/>
            <person name="Castanera R."/>
            <person name="Culley D."/>
            <person name="Daum C."/>
            <person name="Ezra D."/>
            <person name="Gonzalez J."/>
            <person name="Henrissat B."/>
            <person name="Kuo A."/>
            <person name="Liang C."/>
            <person name="Lipzen A."/>
            <person name="Lutzoni F."/>
            <person name="Magnuson J."/>
            <person name="Mondo S."/>
            <person name="Nolan M."/>
            <person name="Ohm R."/>
            <person name="Pangilinan J."/>
            <person name="Park H.-J."/>
            <person name="Ramirez L."/>
            <person name="Alfaro M."/>
            <person name="Sun H."/>
            <person name="Tritt A."/>
            <person name="Yoshinaga Y."/>
            <person name="Zwiers L.-H."/>
            <person name="Turgeon B."/>
            <person name="Goodwin S."/>
            <person name="Spatafora J."/>
            <person name="Crous P."/>
            <person name="Grigoriev I."/>
        </authorList>
    </citation>
    <scope>NUCLEOTIDE SEQUENCE</scope>
    <source>
        <strain evidence="3">CBS 690.94</strain>
    </source>
</reference>
<feature type="domain" description="EthD" evidence="2">
    <location>
        <begin position="12"/>
        <end position="96"/>
    </location>
</feature>
<proteinExistence type="inferred from homology"/>
<dbReference type="Pfam" id="PF07110">
    <property type="entry name" value="EthD"/>
    <property type="match status" value="1"/>
</dbReference>
<evidence type="ECO:0000313" key="3">
    <source>
        <dbReference type="EMBL" id="KAF2445039.1"/>
    </source>
</evidence>
<dbReference type="InterPro" id="IPR009799">
    <property type="entry name" value="EthD_dom"/>
</dbReference>
<dbReference type="AlphaFoldDB" id="A0A9P4UAZ4"/>
<evidence type="ECO:0000313" key="4">
    <source>
        <dbReference type="Proteomes" id="UP000799764"/>
    </source>
</evidence>
<dbReference type="Proteomes" id="UP000799764">
    <property type="component" value="Unassembled WGS sequence"/>
</dbReference>
<accession>A0A9P4UAZ4</accession>
<protein>
    <recommendedName>
        <fullName evidence="2">EthD domain-containing protein</fullName>
    </recommendedName>
</protein>
<gene>
    <name evidence="3" type="ORF">P171DRAFT_431807</name>
</gene>
<dbReference type="InterPro" id="IPR011008">
    <property type="entry name" value="Dimeric_a/b-barrel"/>
</dbReference>
<evidence type="ECO:0000256" key="1">
    <source>
        <dbReference type="ARBA" id="ARBA00005986"/>
    </source>
</evidence>
<sequence length="147" mass="16247">MTYSVILHVPRRPSVSSEEFKHHWENIHIPLVKELVGYEFPLSYTRHYIERPFATPPVDPALDGSGAAVEESQSFGDVDGVAVLTFANREHYDKFSTKLVEAKRNSVYKQDLSGFVDVAALKALFAGETKATGRDGGMAGWTFVGSV</sequence>
<dbReference type="EMBL" id="MU001500">
    <property type="protein sequence ID" value="KAF2445039.1"/>
    <property type="molecule type" value="Genomic_DNA"/>
</dbReference>
<dbReference type="OrthoDB" id="2519291at2759"/>